<dbReference type="Proteomes" id="UP000294543">
    <property type="component" value="Unassembled WGS sequence"/>
</dbReference>
<gene>
    <name evidence="1" type="ORF">E1294_14335</name>
</gene>
<reference evidence="1 2" key="1">
    <citation type="submission" date="2019-03" db="EMBL/GenBank/DDBJ databases">
        <title>Draft genome sequences of novel Actinobacteria.</title>
        <authorList>
            <person name="Sahin N."/>
            <person name="Ay H."/>
            <person name="Saygin H."/>
        </authorList>
    </citation>
    <scope>NUCLEOTIDE SEQUENCE [LARGE SCALE GENOMIC DNA]</scope>
    <source>
        <strain evidence="1 2">KC712</strain>
    </source>
</reference>
<evidence type="ECO:0000313" key="1">
    <source>
        <dbReference type="EMBL" id="TDD21608.1"/>
    </source>
</evidence>
<dbReference type="AlphaFoldDB" id="A0A4R4WVF3"/>
<organism evidence="1 2">
    <name type="scientific">Nonomuraea diastatica</name>
    <dbReference type="NCBI Taxonomy" id="1848329"/>
    <lineage>
        <taxon>Bacteria</taxon>
        <taxon>Bacillati</taxon>
        <taxon>Actinomycetota</taxon>
        <taxon>Actinomycetes</taxon>
        <taxon>Streptosporangiales</taxon>
        <taxon>Streptosporangiaceae</taxon>
        <taxon>Nonomuraea</taxon>
    </lineage>
</organism>
<accession>A0A4R4WVF3</accession>
<dbReference type="EMBL" id="SMKP01000033">
    <property type="protein sequence ID" value="TDD21608.1"/>
    <property type="molecule type" value="Genomic_DNA"/>
</dbReference>
<dbReference type="RefSeq" id="WP_132508675.1">
    <property type="nucleotide sequence ID" value="NZ_SMKP01000033.1"/>
</dbReference>
<sequence>MTAEHETPDGTVNVEQERIRYPEEKRQANLARLLEVLGAPPPAEALELAARSEAELATRPHAA</sequence>
<evidence type="ECO:0000313" key="2">
    <source>
        <dbReference type="Proteomes" id="UP000294543"/>
    </source>
</evidence>
<protein>
    <submittedName>
        <fullName evidence="1">Uncharacterized protein</fullName>
    </submittedName>
</protein>
<comment type="caution">
    <text evidence="1">The sequence shown here is derived from an EMBL/GenBank/DDBJ whole genome shotgun (WGS) entry which is preliminary data.</text>
</comment>
<proteinExistence type="predicted"/>
<keyword evidence="2" id="KW-1185">Reference proteome</keyword>
<name>A0A4R4WVF3_9ACTN</name>